<proteinExistence type="predicted"/>
<sequence length="271" mass="30599">MEPYRSINRYAISLLFCLLPGLLSAADLTREGRIAEQIFDAILEGQPIWLKAEGRRFLAIHTLSPAKQVQGGVILLHSMGANPDWDQVIHPLRTALPKHGWETLSIQLPVAAPGATQAEWLRLIPEAFPRIRSAAKFFREQNNHNLVLIGHSLGARMGLEFLADGAPPEAIRAFVAIGLPTPQEQEENPVYETLRKLKLPMLDLYGSRDLASVTDTARLRRIVAKRAELQTYRQDRIEGADHFFSNLEQTLINRTRAWIRRHAAGEERQLK</sequence>
<dbReference type="Gene3D" id="3.40.50.1820">
    <property type="entry name" value="alpha/beta hydrolase"/>
    <property type="match status" value="1"/>
</dbReference>
<evidence type="ECO:0000313" key="2">
    <source>
        <dbReference type="Proteomes" id="UP000051634"/>
    </source>
</evidence>
<reference evidence="1 2" key="1">
    <citation type="submission" date="2015-11" db="EMBL/GenBank/DDBJ databases">
        <title>The genome of Candidatus Endoriftia persephone in Ridgeia piscesae and population structure of the North Eastern Pacific vestimentiferan symbionts.</title>
        <authorList>
            <person name="Perez M."/>
            <person name="Juniper K.S."/>
        </authorList>
    </citation>
    <scope>NUCLEOTIDE SEQUENCE [LARGE SCALE GENOMIC DNA]</scope>
    <source>
        <strain evidence="1">Ind11</strain>
    </source>
</reference>
<protein>
    <recommendedName>
        <fullName evidence="3">Alpha/beta hydrolase family</fullName>
    </recommendedName>
</protein>
<dbReference type="InterPro" id="IPR029058">
    <property type="entry name" value="AB_hydrolase_fold"/>
</dbReference>
<keyword evidence="2" id="KW-1185">Reference proteome</keyword>
<comment type="caution">
    <text evidence="1">The sequence shown here is derived from an EMBL/GenBank/DDBJ whole genome shotgun (WGS) entry which is preliminary data.</text>
</comment>
<gene>
    <name evidence="1" type="ORF">Ga0074115_10362</name>
</gene>
<accession>A0A0T5YVM6</accession>
<dbReference type="Proteomes" id="UP000051634">
    <property type="component" value="Unassembled WGS sequence"/>
</dbReference>
<dbReference type="AlphaFoldDB" id="A0A0T5YVM6"/>
<organism evidence="1 2">
    <name type="scientific">endosymbiont of Ridgeia piscesae</name>
    <dbReference type="NCBI Taxonomy" id="54398"/>
    <lineage>
        <taxon>Bacteria</taxon>
        <taxon>Pseudomonadati</taxon>
        <taxon>Pseudomonadota</taxon>
        <taxon>Gammaproteobacteria</taxon>
        <taxon>sulfur-oxidizing symbionts</taxon>
    </lineage>
</organism>
<dbReference type="InterPro" id="IPR022529">
    <property type="entry name" value="DUF3530"/>
</dbReference>
<name>A0A0T5YVM6_9GAMM</name>
<evidence type="ECO:0008006" key="3">
    <source>
        <dbReference type="Google" id="ProtNLM"/>
    </source>
</evidence>
<dbReference type="Pfam" id="PF12048">
    <property type="entry name" value="DUF3530"/>
    <property type="match status" value="2"/>
</dbReference>
<dbReference type="EMBL" id="LDXT01000093">
    <property type="protein sequence ID" value="KRT54165.1"/>
    <property type="molecule type" value="Genomic_DNA"/>
</dbReference>
<dbReference type="OrthoDB" id="9776279at2"/>
<dbReference type="RefSeq" id="WP_060528199.1">
    <property type="nucleotide sequence ID" value="NZ_KQ557118.1"/>
</dbReference>
<evidence type="ECO:0000313" key="1">
    <source>
        <dbReference type="EMBL" id="KRT54165.1"/>
    </source>
</evidence>
<dbReference type="SUPFAM" id="SSF53474">
    <property type="entry name" value="alpha/beta-Hydrolases"/>
    <property type="match status" value="1"/>
</dbReference>